<evidence type="ECO:0000313" key="6">
    <source>
        <dbReference type="Proteomes" id="UP000601435"/>
    </source>
</evidence>
<evidence type="ECO:0000256" key="2">
    <source>
        <dbReference type="ARBA" id="ARBA00023043"/>
    </source>
</evidence>
<keyword evidence="2 3" id="KW-0040">ANK repeat</keyword>
<reference evidence="5" key="1">
    <citation type="submission" date="2021-02" db="EMBL/GenBank/DDBJ databases">
        <authorList>
            <person name="Dougan E. K."/>
            <person name="Rhodes N."/>
            <person name="Thang M."/>
            <person name="Chan C."/>
        </authorList>
    </citation>
    <scope>NUCLEOTIDE SEQUENCE</scope>
</reference>
<gene>
    <name evidence="5" type="primary">Ank3</name>
    <name evidence="5" type="ORF">SNEC2469_LOCUS27649</name>
</gene>
<dbReference type="PANTHER" id="PTHR24201">
    <property type="entry name" value="ANK_REP_REGION DOMAIN-CONTAINING PROTEIN"/>
    <property type="match status" value="1"/>
</dbReference>
<dbReference type="SMART" id="SM00248">
    <property type="entry name" value="ANK"/>
    <property type="match status" value="1"/>
</dbReference>
<dbReference type="InterPro" id="IPR002110">
    <property type="entry name" value="Ankyrin_rpt"/>
</dbReference>
<evidence type="ECO:0000256" key="1">
    <source>
        <dbReference type="ARBA" id="ARBA00022737"/>
    </source>
</evidence>
<evidence type="ECO:0000313" key="5">
    <source>
        <dbReference type="EMBL" id="CAE7865127.1"/>
    </source>
</evidence>
<feature type="repeat" description="ANK" evidence="3">
    <location>
        <begin position="65"/>
        <end position="97"/>
    </location>
</feature>
<dbReference type="Proteomes" id="UP000601435">
    <property type="component" value="Unassembled WGS sequence"/>
</dbReference>
<keyword evidence="1" id="KW-0677">Repeat</keyword>
<feature type="compositionally biased region" description="Low complexity" evidence="4">
    <location>
        <begin position="10"/>
        <end position="24"/>
    </location>
</feature>
<proteinExistence type="predicted"/>
<feature type="region of interest" description="Disordered" evidence="4">
    <location>
        <begin position="1"/>
        <end position="25"/>
    </location>
</feature>
<protein>
    <submittedName>
        <fullName evidence="5">Ank3 protein</fullName>
    </submittedName>
</protein>
<dbReference type="AlphaFoldDB" id="A0A813AGN3"/>
<comment type="caution">
    <text evidence="5">The sequence shown here is derived from an EMBL/GenBank/DDBJ whole genome shotgun (WGS) entry which is preliminary data.</text>
</comment>
<name>A0A813AGN3_9DINO</name>
<dbReference type="EMBL" id="CAJNJA010058632">
    <property type="protein sequence ID" value="CAE7865127.1"/>
    <property type="molecule type" value="Genomic_DNA"/>
</dbReference>
<dbReference type="SUPFAM" id="SSF48403">
    <property type="entry name" value="Ankyrin repeat"/>
    <property type="match status" value="1"/>
</dbReference>
<evidence type="ECO:0000256" key="3">
    <source>
        <dbReference type="PROSITE-ProRule" id="PRU00023"/>
    </source>
</evidence>
<dbReference type="InterPro" id="IPR050776">
    <property type="entry name" value="Ank_Repeat/CDKN_Inhibitor"/>
</dbReference>
<dbReference type="PROSITE" id="PS50088">
    <property type="entry name" value="ANK_REPEAT"/>
    <property type="match status" value="2"/>
</dbReference>
<accession>A0A813AGN3</accession>
<sequence length="120" mass="12541">DEEAAQKPQPTATANTTSPSPTATRVQLPAISVREAAEKGNVSALAAHRKAGANLSAELPGIFFVGWTPAHYAAANNRSAALRYLLEAGANMEAADDLGNTPLHIAARYGRVGAARFLFQ</sequence>
<feature type="non-terminal residue" evidence="5">
    <location>
        <position position="1"/>
    </location>
</feature>
<dbReference type="InterPro" id="IPR036770">
    <property type="entry name" value="Ankyrin_rpt-contain_sf"/>
</dbReference>
<dbReference type="Pfam" id="PF12796">
    <property type="entry name" value="Ank_2"/>
    <property type="match status" value="1"/>
</dbReference>
<organism evidence="5 6">
    <name type="scientific">Symbiodinium necroappetens</name>
    <dbReference type="NCBI Taxonomy" id="1628268"/>
    <lineage>
        <taxon>Eukaryota</taxon>
        <taxon>Sar</taxon>
        <taxon>Alveolata</taxon>
        <taxon>Dinophyceae</taxon>
        <taxon>Suessiales</taxon>
        <taxon>Symbiodiniaceae</taxon>
        <taxon>Symbiodinium</taxon>
    </lineage>
</organism>
<keyword evidence="6" id="KW-1185">Reference proteome</keyword>
<dbReference type="OrthoDB" id="10264606at2759"/>
<evidence type="ECO:0000256" key="4">
    <source>
        <dbReference type="SAM" id="MobiDB-lite"/>
    </source>
</evidence>
<dbReference type="PROSITE" id="PS50297">
    <property type="entry name" value="ANK_REP_REGION"/>
    <property type="match status" value="2"/>
</dbReference>
<feature type="non-terminal residue" evidence="5">
    <location>
        <position position="120"/>
    </location>
</feature>
<feature type="repeat" description="ANK" evidence="3">
    <location>
        <begin position="98"/>
        <end position="120"/>
    </location>
</feature>
<dbReference type="Gene3D" id="1.25.40.20">
    <property type="entry name" value="Ankyrin repeat-containing domain"/>
    <property type="match status" value="1"/>
</dbReference>